<keyword evidence="7" id="KW-1185">Reference proteome</keyword>
<dbReference type="EMBL" id="VJMH01005542">
    <property type="protein sequence ID" value="KAF0694692.1"/>
    <property type="molecule type" value="Genomic_DNA"/>
</dbReference>
<dbReference type="Gene3D" id="3.30.60.90">
    <property type="match status" value="1"/>
</dbReference>
<evidence type="ECO:0000256" key="1">
    <source>
        <dbReference type="ARBA" id="ARBA00022723"/>
    </source>
</evidence>
<keyword evidence="1" id="KW-0479">Metal-binding</keyword>
<dbReference type="InterPro" id="IPR043145">
    <property type="entry name" value="Znf_ZZ_sf"/>
</dbReference>
<evidence type="ECO:0000313" key="6">
    <source>
        <dbReference type="EMBL" id="VFT91284.1"/>
    </source>
</evidence>
<dbReference type="InterPro" id="IPR000433">
    <property type="entry name" value="Znf_ZZ"/>
</dbReference>
<gene>
    <name evidence="6" type="primary">Aste57867_14462</name>
    <name evidence="5" type="ORF">As57867_014408</name>
    <name evidence="6" type="ORF">ASTE57867_14462</name>
</gene>
<keyword evidence="3" id="KW-0862">Zinc</keyword>
<reference evidence="5" key="2">
    <citation type="submission" date="2019-06" db="EMBL/GenBank/DDBJ databases">
        <title>Genomics analysis of Aphanomyces spp. identifies a new class of oomycete effector associated with host adaptation.</title>
        <authorList>
            <person name="Gaulin E."/>
        </authorList>
    </citation>
    <scope>NUCLEOTIDE SEQUENCE</scope>
    <source>
        <strain evidence="5">CBS 578.67</strain>
    </source>
</reference>
<dbReference type="Pfam" id="PF00569">
    <property type="entry name" value="ZZ"/>
    <property type="match status" value="1"/>
</dbReference>
<dbReference type="OrthoDB" id="288987at2759"/>
<evidence type="ECO:0000313" key="7">
    <source>
        <dbReference type="Proteomes" id="UP000332933"/>
    </source>
</evidence>
<dbReference type="AlphaFoldDB" id="A0A485L1J3"/>
<reference evidence="6 7" key="1">
    <citation type="submission" date="2019-03" db="EMBL/GenBank/DDBJ databases">
        <authorList>
            <person name="Gaulin E."/>
            <person name="Dumas B."/>
        </authorList>
    </citation>
    <scope>NUCLEOTIDE SEQUENCE [LARGE SCALE GENOMIC DNA]</scope>
    <source>
        <strain evidence="6">CBS 568.67</strain>
    </source>
</reference>
<dbReference type="GO" id="GO:0008270">
    <property type="term" value="F:zinc ion binding"/>
    <property type="evidence" value="ECO:0007669"/>
    <property type="project" value="UniProtKB-KW"/>
</dbReference>
<organism evidence="6 7">
    <name type="scientific">Aphanomyces stellatus</name>
    <dbReference type="NCBI Taxonomy" id="120398"/>
    <lineage>
        <taxon>Eukaryota</taxon>
        <taxon>Sar</taxon>
        <taxon>Stramenopiles</taxon>
        <taxon>Oomycota</taxon>
        <taxon>Saprolegniomycetes</taxon>
        <taxon>Saprolegniales</taxon>
        <taxon>Verrucalvaceae</taxon>
        <taxon>Aphanomyces</taxon>
    </lineage>
</organism>
<dbReference type="Proteomes" id="UP000332933">
    <property type="component" value="Unassembled WGS sequence"/>
</dbReference>
<name>A0A485L1J3_9STRA</name>
<accession>A0A485L1J3</accession>
<dbReference type="SMART" id="SM00291">
    <property type="entry name" value="ZnF_ZZ"/>
    <property type="match status" value="1"/>
</dbReference>
<proteinExistence type="predicted"/>
<evidence type="ECO:0000256" key="3">
    <source>
        <dbReference type="ARBA" id="ARBA00022833"/>
    </source>
</evidence>
<evidence type="ECO:0000313" key="5">
    <source>
        <dbReference type="EMBL" id="KAF0694692.1"/>
    </source>
</evidence>
<dbReference type="EMBL" id="CAADRA010005563">
    <property type="protein sequence ID" value="VFT91284.1"/>
    <property type="molecule type" value="Genomic_DNA"/>
</dbReference>
<sequence>MSNQAVHRGIQCSGCRQSPIVGDRYMSARTPNFNVCAACERTRRYATYEPFLKLVRLQQPVVIGGRAPAKSQINPLDAIANRVINRSVNHFADHVADPALVGSTTRRQ</sequence>
<protein>
    <submittedName>
        <fullName evidence="6">Aste57867_14462 protein</fullName>
    </submittedName>
</protein>
<evidence type="ECO:0000256" key="2">
    <source>
        <dbReference type="ARBA" id="ARBA00022771"/>
    </source>
</evidence>
<evidence type="ECO:0000259" key="4">
    <source>
        <dbReference type="SMART" id="SM00291"/>
    </source>
</evidence>
<keyword evidence="2" id="KW-0863">Zinc-finger</keyword>
<feature type="domain" description="ZZ-type" evidence="4">
    <location>
        <begin position="6"/>
        <end position="50"/>
    </location>
</feature>
<dbReference type="SUPFAM" id="SSF57850">
    <property type="entry name" value="RING/U-box"/>
    <property type="match status" value="1"/>
</dbReference>